<evidence type="ECO:0000313" key="2">
    <source>
        <dbReference type="EMBL" id="TEA15035.1"/>
    </source>
</evidence>
<name>A0A4R8TD95_9PEZI</name>
<evidence type="ECO:0000256" key="1">
    <source>
        <dbReference type="SAM" id="MobiDB-lite"/>
    </source>
</evidence>
<feature type="compositionally biased region" description="Basic and acidic residues" evidence="1">
    <location>
        <begin position="1"/>
        <end position="20"/>
    </location>
</feature>
<dbReference type="Proteomes" id="UP000295604">
    <property type="component" value="Unassembled WGS sequence"/>
</dbReference>
<dbReference type="AlphaFoldDB" id="A0A4R8TD95"/>
<comment type="caution">
    <text evidence="2">The sequence shown here is derived from an EMBL/GenBank/DDBJ whole genome shotgun (WGS) entry which is preliminary data.</text>
</comment>
<feature type="region of interest" description="Disordered" evidence="1">
    <location>
        <begin position="1"/>
        <end position="33"/>
    </location>
</feature>
<reference evidence="2 3" key="1">
    <citation type="submission" date="2018-11" db="EMBL/GenBank/DDBJ databases">
        <title>Genome sequence and assembly of Colletotrichum sidae.</title>
        <authorList>
            <person name="Gan P."/>
            <person name="Shirasu K."/>
        </authorList>
    </citation>
    <scope>NUCLEOTIDE SEQUENCE [LARGE SCALE GENOMIC DNA]</scope>
    <source>
        <strain evidence="2 3">CBS 518.97</strain>
    </source>
</reference>
<accession>A0A4R8TD95</accession>
<dbReference type="EMBL" id="QAPF01000145">
    <property type="protein sequence ID" value="TEA15035.1"/>
    <property type="molecule type" value="Genomic_DNA"/>
</dbReference>
<gene>
    <name evidence="2" type="ORF">C8034_v002047</name>
</gene>
<keyword evidence="3" id="KW-1185">Reference proteome</keyword>
<feature type="compositionally biased region" description="Polar residues" evidence="1">
    <location>
        <begin position="79"/>
        <end position="88"/>
    </location>
</feature>
<sequence>MRDCEEIGHPRTANDDDLSHRLCSPAPAASAPQYARDGVVLGIGRTAVTTRGPAVDVDANQNLPSQVHGPGEKLDHTYGYSSRAQSTM</sequence>
<evidence type="ECO:0000313" key="3">
    <source>
        <dbReference type="Proteomes" id="UP000295604"/>
    </source>
</evidence>
<organism evidence="2 3">
    <name type="scientific">Colletotrichum sidae</name>
    <dbReference type="NCBI Taxonomy" id="1347389"/>
    <lineage>
        <taxon>Eukaryota</taxon>
        <taxon>Fungi</taxon>
        <taxon>Dikarya</taxon>
        <taxon>Ascomycota</taxon>
        <taxon>Pezizomycotina</taxon>
        <taxon>Sordariomycetes</taxon>
        <taxon>Hypocreomycetidae</taxon>
        <taxon>Glomerellales</taxon>
        <taxon>Glomerellaceae</taxon>
        <taxon>Colletotrichum</taxon>
        <taxon>Colletotrichum orbiculare species complex</taxon>
    </lineage>
</organism>
<protein>
    <submittedName>
        <fullName evidence="2">Uncharacterized protein</fullName>
    </submittedName>
</protein>
<feature type="region of interest" description="Disordered" evidence="1">
    <location>
        <begin position="54"/>
        <end position="88"/>
    </location>
</feature>
<proteinExistence type="predicted"/>